<accession>A0A8X6K1B9</accession>
<evidence type="ECO:0000313" key="2">
    <source>
        <dbReference type="Proteomes" id="UP000886998"/>
    </source>
</evidence>
<dbReference type="Proteomes" id="UP000886998">
    <property type="component" value="Unassembled WGS sequence"/>
</dbReference>
<reference evidence="1" key="1">
    <citation type="submission" date="2020-08" db="EMBL/GenBank/DDBJ databases">
        <title>Multicomponent nature underlies the extraordinary mechanical properties of spider dragline silk.</title>
        <authorList>
            <person name="Kono N."/>
            <person name="Nakamura H."/>
            <person name="Mori M."/>
            <person name="Yoshida Y."/>
            <person name="Ohtoshi R."/>
            <person name="Malay A.D."/>
            <person name="Moran D.A.P."/>
            <person name="Tomita M."/>
            <person name="Numata K."/>
            <person name="Arakawa K."/>
        </authorList>
    </citation>
    <scope>NUCLEOTIDE SEQUENCE</scope>
</reference>
<protein>
    <submittedName>
        <fullName evidence="1">Uncharacterized protein</fullName>
    </submittedName>
</protein>
<proteinExistence type="predicted"/>
<gene>
    <name evidence="1" type="ORF">TNIN_409701</name>
</gene>
<comment type="caution">
    <text evidence="1">The sequence shown here is derived from an EMBL/GenBank/DDBJ whole genome shotgun (WGS) entry which is preliminary data.</text>
</comment>
<name>A0A8X6K1B9_9ARAC</name>
<organism evidence="1 2">
    <name type="scientific">Trichonephila inaurata madagascariensis</name>
    <dbReference type="NCBI Taxonomy" id="2747483"/>
    <lineage>
        <taxon>Eukaryota</taxon>
        <taxon>Metazoa</taxon>
        <taxon>Ecdysozoa</taxon>
        <taxon>Arthropoda</taxon>
        <taxon>Chelicerata</taxon>
        <taxon>Arachnida</taxon>
        <taxon>Araneae</taxon>
        <taxon>Araneomorphae</taxon>
        <taxon>Entelegynae</taxon>
        <taxon>Araneoidea</taxon>
        <taxon>Nephilidae</taxon>
        <taxon>Trichonephila</taxon>
        <taxon>Trichonephila inaurata</taxon>
    </lineage>
</organism>
<dbReference type="AlphaFoldDB" id="A0A8X6K1B9"/>
<keyword evidence="2" id="KW-1185">Reference proteome</keyword>
<dbReference type="EMBL" id="BMAV01026915">
    <property type="protein sequence ID" value="GFS54389.1"/>
    <property type="molecule type" value="Genomic_DNA"/>
</dbReference>
<evidence type="ECO:0000313" key="1">
    <source>
        <dbReference type="EMBL" id="GFS54389.1"/>
    </source>
</evidence>
<sequence>MSETSRQTEAVNQIPPIQANTSQLNFNCNPNVNLSIPNGNNNDIKSLLGVTVQYLIQLLNAMNTTPTLGNNFDQVNSAQVDANQMYSLIEASCNKNKNQ</sequence>